<evidence type="ECO:0000313" key="2">
    <source>
        <dbReference type="Proteomes" id="UP000499080"/>
    </source>
</evidence>
<sequence length="161" mass="18779">MRRRRQRKKVLNLKSQHPKVISRNYSKPPHFRDGSNIPSPWTMEVIQFSTGHGPFLCFLKMFNLYHTNRCACGEVDDPLHFTTSCPLTVSFHMTKPSDHLTKHWGKSRLSNKHSRSKIIQLVNFLTDREVLFKLDPRIDSNFSYSDSDIEVVTPALTRHSQ</sequence>
<accession>A0A4Y2GWD3</accession>
<gene>
    <name evidence="1" type="ORF">AVEN_4446_1</name>
</gene>
<name>A0A4Y2GWD3_ARAVE</name>
<proteinExistence type="predicted"/>
<evidence type="ECO:0000313" key="1">
    <source>
        <dbReference type="EMBL" id="GBM56404.1"/>
    </source>
</evidence>
<dbReference type="AlphaFoldDB" id="A0A4Y2GWD3"/>
<dbReference type="EMBL" id="BGPR01100503">
    <property type="protein sequence ID" value="GBM56404.1"/>
    <property type="molecule type" value="Genomic_DNA"/>
</dbReference>
<keyword evidence="2" id="KW-1185">Reference proteome</keyword>
<organism evidence="1 2">
    <name type="scientific">Araneus ventricosus</name>
    <name type="common">Orbweaver spider</name>
    <name type="synonym">Epeira ventricosa</name>
    <dbReference type="NCBI Taxonomy" id="182803"/>
    <lineage>
        <taxon>Eukaryota</taxon>
        <taxon>Metazoa</taxon>
        <taxon>Ecdysozoa</taxon>
        <taxon>Arthropoda</taxon>
        <taxon>Chelicerata</taxon>
        <taxon>Arachnida</taxon>
        <taxon>Araneae</taxon>
        <taxon>Araneomorphae</taxon>
        <taxon>Entelegynae</taxon>
        <taxon>Araneoidea</taxon>
        <taxon>Araneidae</taxon>
        <taxon>Araneus</taxon>
    </lineage>
</organism>
<protein>
    <submittedName>
        <fullName evidence="1">Uncharacterized protein</fullName>
    </submittedName>
</protein>
<comment type="caution">
    <text evidence="1">The sequence shown here is derived from an EMBL/GenBank/DDBJ whole genome shotgun (WGS) entry which is preliminary data.</text>
</comment>
<dbReference type="Proteomes" id="UP000499080">
    <property type="component" value="Unassembled WGS sequence"/>
</dbReference>
<reference evidence="1 2" key="1">
    <citation type="journal article" date="2019" name="Sci. Rep.">
        <title>Orb-weaving spider Araneus ventricosus genome elucidates the spidroin gene catalogue.</title>
        <authorList>
            <person name="Kono N."/>
            <person name="Nakamura H."/>
            <person name="Ohtoshi R."/>
            <person name="Moran D.A.P."/>
            <person name="Shinohara A."/>
            <person name="Yoshida Y."/>
            <person name="Fujiwara M."/>
            <person name="Mori M."/>
            <person name="Tomita M."/>
            <person name="Arakawa K."/>
        </authorList>
    </citation>
    <scope>NUCLEOTIDE SEQUENCE [LARGE SCALE GENOMIC DNA]</scope>
</reference>